<reference evidence="3" key="1">
    <citation type="submission" date="2022-02" db="EMBL/GenBank/DDBJ databases">
        <authorList>
            <person name="Giguere J D."/>
        </authorList>
    </citation>
    <scope>NUCLEOTIDE SEQUENCE</scope>
    <source>
        <strain evidence="3">CCAP 1055/1</strain>
    </source>
</reference>
<accession>A0A8J9S2E5</accession>
<evidence type="ECO:0000256" key="2">
    <source>
        <dbReference type="ARBA" id="ARBA00022490"/>
    </source>
</evidence>
<dbReference type="SUPFAM" id="SSF53474">
    <property type="entry name" value="alpha/beta-Hydrolases"/>
    <property type="match status" value="1"/>
</dbReference>
<dbReference type="GO" id="GO:0005737">
    <property type="term" value="C:cytoplasm"/>
    <property type="evidence" value="ECO:0007669"/>
    <property type="project" value="UniProtKB-SubCell"/>
</dbReference>
<dbReference type="PANTHER" id="PTHR46197">
    <property type="entry name" value="PROTEIN ABHD14B-LIKE"/>
    <property type="match status" value="1"/>
</dbReference>
<sequence>MRGNKPSSTSSVFSNKCVGILLVFAAILSCARYLSRLPSLTTSPSSESQDKQSLRLGTSQTNKNNIELLQSSVGSIPYYHCPGTKNDLVLLHGSKFTKEDWRTSGILGSFCGQDDLSVTALDLSVRATHTELQAILTDLENKGRLRLPVSAIVTPSASGFTMVDWLGAANPDSSALLNFTKGWVPVASGSVMTAPDQLLTTWRSSMSRLMVLAVHGDQDKGGKISSSRLKQIMDAKVVELPGRHPCYLDSPDAFVSTVLEHIIRLV</sequence>
<comment type="subcellular location">
    <subcellularLocation>
        <location evidence="1">Cytoplasm</location>
    </subcellularLocation>
</comment>
<name>A0A8J9S2E5_PHATR</name>
<gene>
    <name evidence="3" type="ORF">PTTT1_LOCUS10835</name>
</gene>
<dbReference type="InterPro" id="IPR029058">
    <property type="entry name" value="AB_hydrolase_fold"/>
</dbReference>
<keyword evidence="2" id="KW-0963">Cytoplasm</keyword>
<evidence type="ECO:0000313" key="3">
    <source>
        <dbReference type="EMBL" id="CAG9279674.1"/>
    </source>
</evidence>
<dbReference type="PROSITE" id="PS51257">
    <property type="entry name" value="PROKAR_LIPOPROTEIN"/>
    <property type="match status" value="1"/>
</dbReference>
<dbReference type="Proteomes" id="UP000836788">
    <property type="component" value="Chromosome 12"/>
</dbReference>
<dbReference type="Gene3D" id="3.40.50.1820">
    <property type="entry name" value="alpha/beta hydrolase"/>
    <property type="match status" value="1"/>
</dbReference>
<organism evidence="3">
    <name type="scientific">Phaeodactylum tricornutum</name>
    <name type="common">Diatom</name>
    <dbReference type="NCBI Taxonomy" id="2850"/>
    <lineage>
        <taxon>Eukaryota</taxon>
        <taxon>Sar</taxon>
        <taxon>Stramenopiles</taxon>
        <taxon>Ochrophyta</taxon>
        <taxon>Bacillariophyta</taxon>
        <taxon>Bacillariophyceae</taxon>
        <taxon>Bacillariophycidae</taxon>
        <taxon>Naviculales</taxon>
        <taxon>Phaeodactylaceae</taxon>
        <taxon>Phaeodactylum</taxon>
    </lineage>
</organism>
<proteinExistence type="predicted"/>
<dbReference type="AlphaFoldDB" id="A0A8J9S2E5"/>
<dbReference type="PANTHER" id="PTHR46197:SF3">
    <property type="entry name" value="AB HYDROLASE-1 DOMAIN-CONTAINING PROTEIN"/>
    <property type="match status" value="1"/>
</dbReference>
<protein>
    <submittedName>
        <fullName evidence="3">Uncharacterized protein</fullName>
    </submittedName>
</protein>
<dbReference type="EMBL" id="OU594953">
    <property type="protein sequence ID" value="CAG9279674.1"/>
    <property type="molecule type" value="Genomic_DNA"/>
</dbReference>
<evidence type="ECO:0000256" key="1">
    <source>
        <dbReference type="ARBA" id="ARBA00004496"/>
    </source>
</evidence>